<evidence type="ECO:0000313" key="3">
    <source>
        <dbReference type="Proteomes" id="UP000563906"/>
    </source>
</evidence>
<dbReference type="EMBL" id="JACGLS010000003">
    <property type="protein sequence ID" value="MBA6156575.1"/>
    <property type="molecule type" value="Genomic_DNA"/>
</dbReference>
<dbReference type="SMART" id="SM00100">
    <property type="entry name" value="cNMP"/>
    <property type="match status" value="1"/>
</dbReference>
<dbReference type="InterPro" id="IPR014710">
    <property type="entry name" value="RmlC-like_jellyroll"/>
</dbReference>
<sequence length="192" mass="22360">MKNNSVLINEFKELLLSSEELELILSGYKKVSFKKGDFIIKQGVIVNSYYLVEKGFLRSFVIDVSGNEVTTNFYLEGSIVLEETSFFLRTPTKEYIQVVEDCELWTKDFDTFQKHFNQSEKYREWGRAHLAQNFFAFKEHSLTIITESATDRYKKMLANNPEIIKKSSLKHIASFLGITDTSLSRIRKEIVK</sequence>
<dbReference type="SUPFAM" id="SSF51206">
    <property type="entry name" value="cAMP-binding domain-like"/>
    <property type="match status" value="1"/>
</dbReference>
<dbReference type="Pfam" id="PF00027">
    <property type="entry name" value="cNMP_binding"/>
    <property type="match status" value="1"/>
</dbReference>
<dbReference type="Gene3D" id="2.60.120.10">
    <property type="entry name" value="Jelly Rolls"/>
    <property type="match status" value="1"/>
</dbReference>
<protein>
    <submittedName>
        <fullName evidence="2">Crp/Fnr family transcriptional regulator</fullName>
    </submittedName>
</protein>
<feature type="domain" description="Cyclic nucleotide-binding" evidence="1">
    <location>
        <begin position="16"/>
        <end position="114"/>
    </location>
</feature>
<name>A0A839ANA5_9FLAO</name>
<organism evidence="2 3">
    <name type="scientific">Tenacibaculum pelagium</name>
    <dbReference type="NCBI Taxonomy" id="2759527"/>
    <lineage>
        <taxon>Bacteria</taxon>
        <taxon>Pseudomonadati</taxon>
        <taxon>Bacteroidota</taxon>
        <taxon>Flavobacteriia</taxon>
        <taxon>Flavobacteriales</taxon>
        <taxon>Flavobacteriaceae</taxon>
        <taxon>Tenacibaculum</taxon>
    </lineage>
</organism>
<dbReference type="CDD" id="cd00038">
    <property type="entry name" value="CAP_ED"/>
    <property type="match status" value="1"/>
</dbReference>
<accession>A0A839ANA5</accession>
<reference evidence="2 3" key="1">
    <citation type="submission" date="2020-07" db="EMBL/GenBank/DDBJ databases">
        <title>Bacterium isolated from marine sediment.</title>
        <authorList>
            <person name="Shang D."/>
            <person name="Du Z.-J."/>
        </authorList>
    </citation>
    <scope>NUCLEOTIDE SEQUENCE [LARGE SCALE GENOMIC DNA]</scope>
    <source>
        <strain evidence="2 3">S7007</strain>
    </source>
</reference>
<comment type="caution">
    <text evidence="2">The sequence shown here is derived from an EMBL/GenBank/DDBJ whole genome shotgun (WGS) entry which is preliminary data.</text>
</comment>
<gene>
    <name evidence="2" type="ORF">H3Z83_08625</name>
</gene>
<dbReference type="PROSITE" id="PS50042">
    <property type="entry name" value="CNMP_BINDING_3"/>
    <property type="match status" value="1"/>
</dbReference>
<dbReference type="RefSeq" id="WP_182125076.1">
    <property type="nucleotide sequence ID" value="NZ_JACGLS010000003.1"/>
</dbReference>
<dbReference type="AlphaFoldDB" id="A0A839ANA5"/>
<proteinExistence type="predicted"/>
<dbReference type="Proteomes" id="UP000563906">
    <property type="component" value="Unassembled WGS sequence"/>
</dbReference>
<dbReference type="InterPro" id="IPR018490">
    <property type="entry name" value="cNMP-bd_dom_sf"/>
</dbReference>
<evidence type="ECO:0000313" key="2">
    <source>
        <dbReference type="EMBL" id="MBA6156575.1"/>
    </source>
</evidence>
<keyword evidence="3" id="KW-1185">Reference proteome</keyword>
<dbReference type="InterPro" id="IPR000595">
    <property type="entry name" value="cNMP-bd_dom"/>
</dbReference>
<evidence type="ECO:0000259" key="1">
    <source>
        <dbReference type="PROSITE" id="PS50042"/>
    </source>
</evidence>